<dbReference type="EMBL" id="JAINUF010000020">
    <property type="protein sequence ID" value="KAJ8335680.1"/>
    <property type="molecule type" value="Genomic_DNA"/>
</dbReference>
<organism evidence="2 3">
    <name type="scientific">Synaphobranchus kaupii</name>
    <name type="common">Kaup's arrowtooth eel</name>
    <dbReference type="NCBI Taxonomy" id="118154"/>
    <lineage>
        <taxon>Eukaryota</taxon>
        <taxon>Metazoa</taxon>
        <taxon>Chordata</taxon>
        <taxon>Craniata</taxon>
        <taxon>Vertebrata</taxon>
        <taxon>Euteleostomi</taxon>
        <taxon>Actinopterygii</taxon>
        <taxon>Neopterygii</taxon>
        <taxon>Teleostei</taxon>
        <taxon>Anguilliformes</taxon>
        <taxon>Synaphobranchidae</taxon>
        <taxon>Synaphobranchus</taxon>
    </lineage>
</organism>
<comment type="caution">
    <text evidence="2">The sequence shown here is derived from an EMBL/GenBank/DDBJ whole genome shotgun (WGS) entry which is preliminary data.</text>
</comment>
<proteinExistence type="predicted"/>
<gene>
    <name evidence="2" type="ORF">SKAU_G00390220</name>
</gene>
<reference evidence="2" key="1">
    <citation type="journal article" date="2023" name="Science">
        <title>Genome structures resolve the early diversification of teleost fishes.</title>
        <authorList>
            <person name="Parey E."/>
            <person name="Louis A."/>
            <person name="Montfort J."/>
            <person name="Bouchez O."/>
            <person name="Roques C."/>
            <person name="Iampietro C."/>
            <person name="Lluch J."/>
            <person name="Castinel A."/>
            <person name="Donnadieu C."/>
            <person name="Desvignes T."/>
            <person name="Floi Bucao C."/>
            <person name="Jouanno E."/>
            <person name="Wen M."/>
            <person name="Mejri S."/>
            <person name="Dirks R."/>
            <person name="Jansen H."/>
            <person name="Henkel C."/>
            <person name="Chen W.J."/>
            <person name="Zahm M."/>
            <person name="Cabau C."/>
            <person name="Klopp C."/>
            <person name="Thompson A.W."/>
            <person name="Robinson-Rechavi M."/>
            <person name="Braasch I."/>
            <person name="Lecointre G."/>
            <person name="Bobe J."/>
            <person name="Postlethwait J.H."/>
            <person name="Berthelot C."/>
            <person name="Roest Crollius H."/>
            <person name="Guiguen Y."/>
        </authorList>
    </citation>
    <scope>NUCLEOTIDE SEQUENCE</scope>
    <source>
        <strain evidence="2">WJC10195</strain>
    </source>
</reference>
<evidence type="ECO:0000256" key="1">
    <source>
        <dbReference type="SAM" id="MobiDB-lite"/>
    </source>
</evidence>
<accession>A0A9Q1EBB6</accession>
<protein>
    <submittedName>
        <fullName evidence="2">Uncharacterized protein</fullName>
    </submittedName>
</protein>
<evidence type="ECO:0000313" key="3">
    <source>
        <dbReference type="Proteomes" id="UP001152622"/>
    </source>
</evidence>
<dbReference type="AlphaFoldDB" id="A0A9Q1EBB6"/>
<dbReference type="OrthoDB" id="9451445at2759"/>
<name>A0A9Q1EBB6_SYNKA</name>
<dbReference type="Proteomes" id="UP001152622">
    <property type="component" value="Chromosome 20"/>
</dbReference>
<feature type="region of interest" description="Disordered" evidence="1">
    <location>
        <begin position="23"/>
        <end position="87"/>
    </location>
</feature>
<keyword evidence="3" id="KW-1185">Reference proteome</keyword>
<evidence type="ECO:0000313" key="2">
    <source>
        <dbReference type="EMBL" id="KAJ8335680.1"/>
    </source>
</evidence>
<feature type="compositionally biased region" description="Polar residues" evidence="1">
    <location>
        <begin position="54"/>
        <end position="65"/>
    </location>
</feature>
<sequence length="142" mass="15683">MHICTQHPLEMRNSERRVFAVRSNQRSDSLQMHRAHWGGPASAANKSQERSTDAPGTSSPRQSLQGGNGGTDVARTGPQIQPPAGARFLLRERTVRTCATATKPSSVFKPRERLQGNSTRCVAVAERRGRLRKIRADSLLRV</sequence>